<protein>
    <submittedName>
        <fullName evidence="2">Uncharacterized protein</fullName>
    </submittedName>
</protein>
<dbReference type="EMBL" id="VSRR010006914">
    <property type="protein sequence ID" value="MPC45831.1"/>
    <property type="molecule type" value="Genomic_DNA"/>
</dbReference>
<organism evidence="2 3">
    <name type="scientific">Portunus trituberculatus</name>
    <name type="common">Swimming crab</name>
    <name type="synonym">Neptunus trituberculatus</name>
    <dbReference type="NCBI Taxonomy" id="210409"/>
    <lineage>
        <taxon>Eukaryota</taxon>
        <taxon>Metazoa</taxon>
        <taxon>Ecdysozoa</taxon>
        <taxon>Arthropoda</taxon>
        <taxon>Crustacea</taxon>
        <taxon>Multicrustacea</taxon>
        <taxon>Malacostraca</taxon>
        <taxon>Eumalacostraca</taxon>
        <taxon>Eucarida</taxon>
        <taxon>Decapoda</taxon>
        <taxon>Pleocyemata</taxon>
        <taxon>Brachyura</taxon>
        <taxon>Eubrachyura</taxon>
        <taxon>Portunoidea</taxon>
        <taxon>Portunidae</taxon>
        <taxon>Portuninae</taxon>
        <taxon>Portunus</taxon>
    </lineage>
</organism>
<evidence type="ECO:0000256" key="1">
    <source>
        <dbReference type="SAM" id="Phobius"/>
    </source>
</evidence>
<evidence type="ECO:0000313" key="3">
    <source>
        <dbReference type="Proteomes" id="UP000324222"/>
    </source>
</evidence>
<keyword evidence="1" id="KW-0472">Membrane</keyword>
<comment type="caution">
    <text evidence="2">The sequence shown here is derived from an EMBL/GenBank/DDBJ whole genome shotgun (WGS) entry which is preliminary data.</text>
</comment>
<proteinExistence type="predicted"/>
<gene>
    <name evidence="2" type="ORF">E2C01_039537</name>
</gene>
<dbReference type="Proteomes" id="UP000324222">
    <property type="component" value="Unassembled WGS sequence"/>
</dbReference>
<evidence type="ECO:0000313" key="2">
    <source>
        <dbReference type="EMBL" id="MPC45831.1"/>
    </source>
</evidence>
<name>A0A5B7FEZ7_PORTR</name>
<feature type="transmembrane region" description="Helical" evidence="1">
    <location>
        <begin position="20"/>
        <end position="43"/>
    </location>
</feature>
<keyword evidence="1" id="KW-1133">Transmembrane helix</keyword>
<accession>A0A5B7FEZ7</accession>
<reference evidence="2 3" key="1">
    <citation type="submission" date="2019-05" db="EMBL/GenBank/DDBJ databases">
        <title>Another draft genome of Portunus trituberculatus and its Hox gene families provides insights of decapod evolution.</title>
        <authorList>
            <person name="Jeong J.-H."/>
            <person name="Song I."/>
            <person name="Kim S."/>
            <person name="Choi T."/>
            <person name="Kim D."/>
            <person name="Ryu S."/>
            <person name="Kim W."/>
        </authorList>
    </citation>
    <scope>NUCLEOTIDE SEQUENCE [LARGE SCALE GENOMIC DNA]</scope>
    <source>
        <tissue evidence="2">Muscle</tissue>
    </source>
</reference>
<dbReference type="AlphaFoldDB" id="A0A5B7FEZ7"/>
<keyword evidence="3" id="KW-1185">Reference proteome</keyword>
<keyword evidence="1" id="KW-0812">Transmembrane</keyword>
<sequence>MVPLYHGGVCRSWTQRHVMLWLGSVTAGHSFLPQMVVIVGHFLKHADLWRATSRHNMMPQSHLCTPALNPFSSMTN</sequence>